<organism evidence="5 6">
    <name type="scientific">Cephalotus follicularis</name>
    <name type="common">Albany pitcher plant</name>
    <dbReference type="NCBI Taxonomy" id="3775"/>
    <lineage>
        <taxon>Eukaryota</taxon>
        <taxon>Viridiplantae</taxon>
        <taxon>Streptophyta</taxon>
        <taxon>Embryophyta</taxon>
        <taxon>Tracheophyta</taxon>
        <taxon>Spermatophyta</taxon>
        <taxon>Magnoliopsida</taxon>
        <taxon>eudicotyledons</taxon>
        <taxon>Gunneridae</taxon>
        <taxon>Pentapetalae</taxon>
        <taxon>rosids</taxon>
        <taxon>fabids</taxon>
        <taxon>Oxalidales</taxon>
        <taxon>Cephalotaceae</taxon>
        <taxon>Cephalotus</taxon>
    </lineage>
</organism>
<feature type="domain" description="CCHC-type" evidence="4">
    <location>
        <begin position="98"/>
        <end position="113"/>
    </location>
</feature>
<dbReference type="PROSITE" id="PS50158">
    <property type="entry name" value="ZF_CCHC"/>
    <property type="match status" value="1"/>
</dbReference>
<dbReference type="SMART" id="SM00343">
    <property type="entry name" value="ZnF_C2HC"/>
    <property type="match status" value="1"/>
</dbReference>
<feature type="non-terminal residue" evidence="5">
    <location>
        <position position="279"/>
    </location>
</feature>
<dbReference type="Proteomes" id="UP000187406">
    <property type="component" value="Unassembled WGS sequence"/>
</dbReference>
<dbReference type="AlphaFoldDB" id="A0A1Q3ALU7"/>
<name>A0A1Q3ALU7_CEPFO</name>
<evidence type="ECO:0000256" key="2">
    <source>
        <dbReference type="SAM" id="Coils"/>
    </source>
</evidence>
<dbReference type="GO" id="GO:0003676">
    <property type="term" value="F:nucleic acid binding"/>
    <property type="evidence" value="ECO:0007669"/>
    <property type="project" value="InterPro"/>
</dbReference>
<evidence type="ECO:0000256" key="3">
    <source>
        <dbReference type="SAM" id="MobiDB-lite"/>
    </source>
</evidence>
<dbReference type="Gene3D" id="4.10.60.10">
    <property type="entry name" value="Zinc finger, CCHC-type"/>
    <property type="match status" value="1"/>
</dbReference>
<evidence type="ECO:0000313" key="6">
    <source>
        <dbReference type="Proteomes" id="UP000187406"/>
    </source>
</evidence>
<evidence type="ECO:0000256" key="1">
    <source>
        <dbReference type="PROSITE-ProRule" id="PRU00047"/>
    </source>
</evidence>
<dbReference type="Pfam" id="PF00098">
    <property type="entry name" value="zf-CCHC"/>
    <property type="match status" value="1"/>
</dbReference>
<proteinExistence type="predicted"/>
<feature type="non-terminal residue" evidence="5">
    <location>
        <position position="1"/>
    </location>
</feature>
<sequence length="279" mass="32391">YPNQELVRKILRYLLKSWTPKVTAIEEAKDLTTLLLEQLLGSLMTHETTMKNHESEETKKKKNVAFRASKEENEDERKRNFKKHIQKGESSKKEEVICYECNKLGHYKSDCPKLKKNKEHSKKKKAMMATWSDSDNSSSDEECDGEVANITIMAIENEDENEVQLSTYLSYDELKDIYDELVEYSENLSFKHSSLKKLNNALTRKIKELKTNVLELEKDKEKANSLEKENESLKLEIDAFNNSDKLDKLLGIQICVFDKAGLGYDEMNNIKHLTISLLR</sequence>
<feature type="coiled-coil region" evidence="2">
    <location>
        <begin position="192"/>
        <end position="243"/>
    </location>
</feature>
<gene>
    <name evidence="5" type="ORF">CFOL_v3_00084</name>
</gene>
<evidence type="ECO:0000313" key="5">
    <source>
        <dbReference type="EMBL" id="GAV56542.1"/>
    </source>
</evidence>
<dbReference type="EMBL" id="BDDD01000002">
    <property type="protein sequence ID" value="GAV56542.1"/>
    <property type="molecule type" value="Genomic_DNA"/>
</dbReference>
<protein>
    <submittedName>
        <fullName evidence="5">Zf-CCHC domain-containing protein/UBN2 domain-containing protein</fullName>
    </submittedName>
</protein>
<dbReference type="OrthoDB" id="1932348at2759"/>
<comment type="caution">
    <text evidence="5">The sequence shown here is derived from an EMBL/GenBank/DDBJ whole genome shotgun (WGS) entry which is preliminary data.</text>
</comment>
<dbReference type="InterPro" id="IPR036875">
    <property type="entry name" value="Znf_CCHC_sf"/>
</dbReference>
<evidence type="ECO:0000259" key="4">
    <source>
        <dbReference type="PROSITE" id="PS50158"/>
    </source>
</evidence>
<keyword evidence="1" id="KW-0863">Zinc-finger</keyword>
<feature type="compositionally biased region" description="Basic and acidic residues" evidence="3">
    <location>
        <begin position="68"/>
        <end position="78"/>
    </location>
</feature>
<dbReference type="InterPro" id="IPR001878">
    <property type="entry name" value="Znf_CCHC"/>
</dbReference>
<keyword evidence="6" id="KW-1185">Reference proteome</keyword>
<keyword evidence="1" id="KW-0862">Zinc</keyword>
<accession>A0A1Q3ALU7</accession>
<dbReference type="InParanoid" id="A0A1Q3ALU7"/>
<feature type="region of interest" description="Disordered" evidence="3">
    <location>
        <begin position="49"/>
        <end position="87"/>
    </location>
</feature>
<dbReference type="SUPFAM" id="SSF57756">
    <property type="entry name" value="Retrovirus zinc finger-like domains"/>
    <property type="match status" value="1"/>
</dbReference>
<keyword evidence="2" id="KW-0175">Coiled coil</keyword>
<reference evidence="6" key="1">
    <citation type="submission" date="2016-04" db="EMBL/GenBank/DDBJ databases">
        <title>Cephalotus genome sequencing.</title>
        <authorList>
            <person name="Fukushima K."/>
            <person name="Hasebe M."/>
            <person name="Fang X."/>
        </authorList>
    </citation>
    <scope>NUCLEOTIDE SEQUENCE [LARGE SCALE GENOMIC DNA]</scope>
    <source>
        <strain evidence="6">cv. St1</strain>
    </source>
</reference>
<dbReference type="GO" id="GO:0008270">
    <property type="term" value="F:zinc ion binding"/>
    <property type="evidence" value="ECO:0007669"/>
    <property type="project" value="UniProtKB-KW"/>
</dbReference>
<keyword evidence="1" id="KW-0479">Metal-binding</keyword>
<feature type="compositionally biased region" description="Basic and acidic residues" evidence="3">
    <location>
        <begin position="49"/>
        <end position="59"/>
    </location>
</feature>